<dbReference type="STRING" id="795797.HacjB3_15225"/>
<reference evidence="2 4" key="2">
    <citation type="journal article" date="2014" name="PLoS Genet.">
        <title>Phylogenetically driven sequencing of extremely halophilic archaea reveals strategies for static and dynamic osmo-response.</title>
        <authorList>
            <person name="Becker E.A."/>
            <person name="Seitzer P.M."/>
            <person name="Tritt A."/>
            <person name="Larsen D."/>
            <person name="Krusor M."/>
            <person name="Yao A.I."/>
            <person name="Wu D."/>
            <person name="Madern D."/>
            <person name="Eisen J.A."/>
            <person name="Darling A.E."/>
            <person name="Facciotti M.T."/>
        </authorList>
    </citation>
    <scope>NUCLEOTIDE SEQUENCE [LARGE SCALE GENOMIC DNA]</scope>
    <source>
        <strain evidence="2">B3</strain>
        <strain evidence="4">DSM 18796 / CECT 7217 / JCM 14584 / KCTC 4019 / B3</strain>
    </source>
</reference>
<dbReference type="KEGG" id="hje:HacjB3_15225"/>
<dbReference type="Proteomes" id="UP000000390">
    <property type="component" value="Chromosome"/>
</dbReference>
<dbReference type="PATRIC" id="fig|795797.18.peg.3049"/>
<accession>D8J9T5</accession>
<dbReference type="Gene3D" id="3.40.50.150">
    <property type="entry name" value="Vaccinia Virus protein VP39"/>
    <property type="match status" value="1"/>
</dbReference>
<dbReference type="AlphaFoldDB" id="D8J9T5"/>
<dbReference type="SUPFAM" id="SSF53335">
    <property type="entry name" value="S-adenosyl-L-methionine-dependent methyltransferases"/>
    <property type="match status" value="1"/>
</dbReference>
<dbReference type="eggNOG" id="arCOG04526">
    <property type="taxonomic scope" value="Archaea"/>
</dbReference>
<organism evidence="1 3">
    <name type="scientific">Halalkalicoccus jeotgali (strain DSM 18796 / CECT 7217 / JCM 14584 / KCTC 4019 / B3)</name>
    <dbReference type="NCBI Taxonomy" id="795797"/>
    <lineage>
        <taxon>Archaea</taxon>
        <taxon>Methanobacteriati</taxon>
        <taxon>Methanobacteriota</taxon>
        <taxon>Stenosarchaea group</taxon>
        <taxon>Halobacteria</taxon>
        <taxon>Halobacteriales</taxon>
        <taxon>Halococcaceae</taxon>
        <taxon>Halalkalicoccus</taxon>
    </lineage>
</organism>
<evidence type="ECO:0008006" key="5">
    <source>
        <dbReference type="Google" id="ProtNLM"/>
    </source>
</evidence>
<reference evidence="1 3" key="1">
    <citation type="journal article" date="2010" name="J. Bacteriol.">
        <title>Complete genome sequence of Halalkalicoccus jeotgali B3(T), an extremely halophilic archaeon.</title>
        <authorList>
            <person name="Roh S.W."/>
            <person name="Nam Y.D."/>
            <person name="Nam S.H."/>
            <person name="Choi S.H."/>
            <person name="Park H.S."/>
            <person name="Bae J.W."/>
        </authorList>
    </citation>
    <scope>NUCLEOTIDE SEQUENCE [LARGE SCALE GENOMIC DNA]</scope>
    <source>
        <strain evidence="1">B3</strain>
        <strain evidence="3">DSM 18796 / CECT 7217 / JCM 14584 / KCTC 4019 / B3</strain>
    </source>
</reference>
<evidence type="ECO:0000313" key="2">
    <source>
        <dbReference type="EMBL" id="ELY37158.1"/>
    </source>
</evidence>
<dbReference type="GeneID" id="9420867"/>
<sequence>MSDFQEYLRAKRAIDGRALNRRVLRELREEIPDGSLDVVEVGAGVGTGIVRLLEWEVLPETVEYTAIDERPENVAAARETLHEAGFAERDGRLQRGPTAVSLVAGDAFETLGEDEYDLLVAQAFLDLVGLDEALPTLFDALVPGGLAYFPITFDGGTFFEPSHPLDDRVVDAYHRDMDREGSHRTGRRLLSAVPETGGTVLAAGSSDWVVYPPYDRDERVLLAHILGTIEGALAGEVPDDELDEWLTARRRQLREGELIYIAHQLDVLARA</sequence>
<dbReference type="Proteomes" id="UP000011645">
    <property type="component" value="Unassembled WGS sequence"/>
</dbReference>
<name>D8J9T5_HALJB</name>
<keyword evidence="4" id="KW-1185">Reference proteome</keyword>
<evidence type="ECO:0000313" key="1">
    <source>
        <dbReference type="EMBL" id="ADJ16424.1"/>
    </source>
</evidence>
<dbReference type="EMBL" id="CP002062">
    <property type="protein sequence ID" value="ADJ16424.1"/>
    <property type="molecule type" value="Genomic_DNA"/>
</dbReference>
<dbReference type="HOGENOM" id="CLU_884561_0_0_2"/>
<dbReference type="RefSeq" id="WP_008416539.1">
    <property type="nucleotide sequence ID" value="NC_014297.1"/>
</dbReference>
<dbReference type="EMBL" id="AOHV01000027">
    <property type="protein sequence ID" value="ELY37158.1"/>
    <property type="molecule type" value="Genomic_DNA"/>
</dbReference>
<proteinExistence type="predicted"/>
<evidence type="ECO:0000313" key="3">
    <source>
        <dbReference type="Proteomes" id="UP000000390"/>
    </source>
</evidence>
<dbReference type="InterPro" id="IPR029063">
    <property type="entry name" value="SAM-dependent_MTases_sf"/>
</dbReference>
<dbReference type="OrthoDB" id="338984at2157"/>
<evidence type="ECO:0000313" key="4">
    <source>
        <dbReference type="Proteomes" id="UP000011645"/>
    </source>
</evidence>
<gene>
    <name evidence="1" type="ordered locus">HacjB3_15225</name>
    <name evidence="2" type="ORF">C497_10453</name>
</gene>
<protein>
    <recommendedName>
        <fullName evidence="5">Methyltransferase domain-containing protein</fullName>
    </recommendedName>
</protein>